<reference evidence="2 3" key="1">
    <citation type="submission" date="2019-11" db="EMBL/GenBank/DDBJ databases">
        <title>Whole genome sequence of Oryza granulata.</title>
        <authorList>
            <person name="Li W."/>
        </authorList>
    </citation>
    <scope>NUCLEOTIDE SEQUENCE [LARGE SCALE GENOMIC DNA]</scope>
    <source>
        <strain evidence="3">cv. Menghai</strain>
        <tissue evidence="2">Leaf</tissue>
    </source>
</reference>
<gene>
    <name evidence="2" type="ORF">E2562_018610</name>
</gene>
<feature type="region of interest" description="Disordered" evidence="1">
    <location>
        <begin position="1"/>
        <end position="28"/>
    </location>
</feature>
<keyword evidence="3" id="KW-1185">Reference proteome</keyword>
<comment type="caution">
    <text evidence="2">The sequence shown here is derived from an EMBL/GenBank/DDBJ whole genome shotgun (WGS) entry which is preliminary data.</text>
</comment>
<name>A0A6G1BY28_9ORYZ</name>
<evidence type="ECO:0000313" key="3">
    <source>
        <dbReference type="Proteomes" id="UP000479710"/>
    </source>
</evidence>
<proteinExistence type="predicted"/>
<dbReference type="EMBL" id="SPHZ02000011">
    <property type="protein sequence ID" value="KAF0892816.1"/>
    <property type="molecule type" value="Genomic_DNA"/>
</dbReference>
<evidence type="ECO:0000256" key="1">
    <source>
        <dbReference type="SAM" id="MobiDB-lite"/>
    </source>
</evidence>
<accession>A0A6G1BY28</accession>
<feature type="compositionally biased region" description="Gly residues" evidence="1">
    <location>
        <begin position="12"/>
        <end position="27"/>
    </location>
</feature>
<dbReference type="AlphaFoldDB" id="A0A6G1BY28"/>
<dbReference type="Proteomes" id="UP000479710">
    <property type="component" value="Unassembled WGS sequence"/>
</dbReference>
<evidence type="ECO:0000313" key="2">
    <source>
        <dbReference type="EMBL" id="KAF0892816.1"/>
    </source>
</evidence>
<organism evidence="2 3">
    <name type="scientific">Oryza meyeriana var. granulata</name>
    <dbReference type="NCBI Taxonomy" id="110450"/>
    <lineage>
        <taxon>Eukaryota</taxon>
        <taxon>Viridiplantae</taxon>
        <taxon>Streptophyta</taxon>
        <taxon>Embryophyta</taxon>
        <taxon>Tracheophyta</taxon>
        <taxon>Spermatophyta</taxon>
        <taxon>Magnoliopsida</taxon>
        <taxon>Liliopsida</taxon>
        <taxon>Poales</taxon>
        <taxon>Poaceae</taxon>
        <taxon>BOP clade</taxon>
        <taxon>Oryzoideae</taxon>
        <taxon>Oryzeae</taxon>
        <taxon>Oryzinae</taxon>
        <taxon>Oryza</taxon>
        <taxon>Oryza meyeriana</taxon>
    </lineage>
</organism>
<sequence length="68" mass="6902">MHGSAEVRCGVGAIGGEADSGGDGGGEVWEPVASGDAWERAAPGDADACEDEDSWEEIGPVFLVLRAQ</sequence>
<protein>
    <submittedName>
        <fullName evidence="2">Uncharacterized protein</fullName>
    </submittedName>
</protein>